<name>A0A5D5ANU7_9EURY</name>
<evidence type="ECO:0000256" key="7">
    <source>
        <dbReference type="ARBA" id="ARBA00023027"/>
    </source>
</evidence>
<evidence type="ECO:0000256" key="6">
    <source>
        <dbReference type="ARBA" id="ARBA00023002"/>
    </source>
</evidence>
<dbReference type="Gene3D" id="1.10.1040.10">
    <property type="entry name" value="N-(1-d-carboxylethyl)-l-norvaline Dehydrogenase, domain 2"/>
    <property type="match status" value="1"/>
</dbReference>
<evidence type="ECO:0000256" key="1">
    <source>
        <dbReference type="ARBA" id="ARBA00004496"/>
    </source>
</evidence>
<feature type="binding site" evidence="11">
    <location>
        <position position="106"/>
    </location>
    <ligand>
        <name>NAD(+)</name>
        <dbReference type="ChEBI" id="CHEBI:57540"/>
    </ligand>
</feature>
<dbReference type="AlphaFoldDB" id="A0A5D5ANU7"/>
<feature type="binding site" evidence="11">
    <location>
        <position position="127"/>
    </location>
    <ligand>
        <name>NAD(+)</name>
        <dbReference type="ChEBI" id="CHEBI:57540"/>
    </ligand>
</feature>
<feature type="binding site" evidence="11">
    <location>
        <begin position="12"/>
        <end position="17"/>
    </location>
    <ligand>
        <name>NAD(+)</name>
        <dbReference type="ChEBI" id="CHEBI:57540"/>
    </ligand>
</feature>
<dbReference type="SUPFAM" id="SSF51735">
    <property type="entry name" value="NAD(P)-binding Rossmann-fold domains"/>
    <property type="match status" value="1"/>
</dbReference>
<proteinExistence type="inferred from homology"/>
<keyword evidence="5" id="KW-0597">Phosphoprotein</keyword>
<evidence type="ECO:0000256" key="10">
    <source>
        <dbReference type="PIRSR" id="PIRSR000105-1"/>
    </source>
</evidence>
<dbReference type="PANTHER" id="PTHR48075">
    <property type="entry name" value="3-HYDROXYACYL-COA DEHYDROGENASE FAMILY PROTEIN"/>
    <property type="match status" value="1"/>
</dbReference>
<evidence type="ECO:0000256" key="11">
    <source>
        <dbReference type="PIRSR" id="PIRSR000105-2"/>
    </source>
</evidence>
<feature type="binding site" evidence="11">
    <location>
        <position position="151"/>
    </location>
    <ligand>
        <name>NAD(+)</name>
        <dbReference type="ChEBI" id="CHEBI:57540"/>
    </ligand>
</feature>
<dbReference type="InterPro" id="IPR006108">
    <property type="entry name" value="3HC_DH_C"/>
</dbReference>
<dbReference type="InterPro" id="IPR022694">
    <property type="entry name" value="3-OHacyl-CoA_DH"/>
</dbReference>
<dbReference type="Gene3D" id="3.40.50.720">
    <property type="entry name" value="NAD(P)-binding Rossmann-like Domain"/>
    <property type="match status" value="1"/>
</dbReference>
<dbReference type="InterPro" id="IPR006176">
    <property type="entry name" value="3-OHacyl-CoA_DH_NAD-bd"/>
</dbReference>
<accession>A0A5D5ANU7</accession>
<dbReference type="RefSeq" id="WP_149080852.1">
    <property type="nucleotide sequence ID" value="NZ_VTAW01000007.1"/>
</dbReference>
<feature type="binding site" evidence="11">
    <location>
        <position position="101"/>
    </location>
    <ligand>
        <name>NAD(+)</name>
        <dbReference type="ChEBI" id="CHEBI:57540"/>
    </ligand>
</feature>
<dbReference type="InterPro" id="IPR013328">
    <property type="entry name" value="6PGD_dom2"/>
</dbReference>
<feature type="binding site" evidence="11">
    <location>
        <position position="35"/>
    </location>
    <ligand>
        <name>NAD(+)</name>
        <dbReference type="ChEBI" id="CHEBI:57540"/>
    </ligand>
</feature>
<dbReference type="EC" id="1.1.1.45" evidence="8"/>
<keyword evidence="15" id="KW-1185">Reference proteome</keyword>
<evidence type="ECO:0000256" key="3">
    <source>
        <dbReference type="ARBA" id="ARBA00011738"/>
    </source>
</evidence>
<evidence type="ECO:0000256" key="5">
    <source>
        <dbReference type="ARBA" id="ARBA00022553"/>
    </source>
</evidence>
<keyword evidence="4" id="KW-0963">Cytoplasm</keyword>
<reference evidence="14 15" key="1">
    <citation type="submission" date="2019-08" db="EMBL/GenBank/DDBJ databases">
        <title>Archaea genome.</title>
        <authorList>
            <person name="Kajale S."/>
            <person name="Shouche Y."/>
            <person name="Deshpande N."/>
            <person name="Sharma A."/>
        </authorList>
    </citation>
    <scope>NUCLEOTIDE SEQUENCE [LARGE SCALE GENOMIC DNA]</scope>
    <source>
        <strain evidence="14 15">ESP3B_9</strain>
    </source>
</reference>
<feature type="binding site" evidence="11">
    <location>
        <position position="284"/>
    </location>
    <ligand>
        <name>NAD(+)</name>
        <dbReference type="ChEBI" id="CHEBI:57540"/>
    </ligand>
</feature>
<evidence type="ECO:0000313" key="14">
    <source>
        <dbReference type="EMBL" id="TYT62565.1"/>
    </source>
</evidence>
<evidence type="ECO:0000256" key="8">
    <source>
        <dbReference type="ARBA" id="ARBA00038962"/>
    </source>
</evidence>
<evidence type="ECO:0000256" key="4">
    <source>
        <dbReference type="ARBA" id="ARBA00022490"/>
    </source>
</evidence>
<sequence>MTDSEPPIVVVGPGRMGIGIAQVFATDGRSVHILDVKERTDSEFEDKVESVSETIRSNLEFLAARGHFDGDASDVLDRITVTRETETSLESAEWVFEALPEDPEIKREFLSSSADALGDAVVATTTSSISIDELADAAPAPERLLITHWLNPAFIVPLVEVAHNERTDDDAVDRTVALLEAVGKEPVTCSDSPGFLGSRIQAAAMNEAVRAYEDGVASPEEIDRALRTGVGFRMAAIGLIEFIDLGGVDILYYVNEYLEDELGERFENPDSVVEKMEANDLGPKTGAGYYDYGEDVDAEELKTETYSRMLALAETLDDE</sequence>
<feature type="domain" description="3-hydroxyacyl-CoA dehydrogenase NAD binding" evidence="13">
    <location>
        <begin position="8"/>
        <end position="191"/>
    </location>
</feature>
<organism evidence="14 15">
    <name type="scientific">Natrialba swarupiae</name>
    <dbReference type="NCBI Taxonomy" id="2448032"/>
    <lineage>
        <taxon>Archaea</taxon>
        <taxon>Methanobacteriati</taxon>
        <taxon>Methanobacteriota</taxon>
        <taxon>Stenosarchaea group</taxon>
        <taxon>Halobacteria</taxon>
        <taxon>Halobacteriales</taxon>
        <taxon>Natrialbaceae</taxon>
        <taxon>Natrialba</taxon>
    </lineage>
</organism>
<dbReference type="InterPro" id="IPR036291">
    <property type="entry name" value="NAD(P)-bd_dom_sf"/>
</dbReference>
<dbReference type="PANTHER" id="PTHR48075:SF1">
    <property type="entry name" value="LAMBDA-CRYSTALLIN HOMOLOG"/>
    <property type="match status" value="1"/>
</dbReference>
<dbReference type="GO" id="GO:0050104">
    <property type="term" value="F:L-gulonate 3-dehydrogenase activity"/>
    <property type="evidence" value="ECO:0007669"/>
    <property type="project" value="UniProtKB-EC"/>
</dbReference>
<dbReference type="EMBL" id="VTAW01000007">
    <property type="protein sequence ID" value="TYT62565.1"/>
    <property type="molecule type" value="Genomic_DNA"/>
</dbReference>
<dbReference type="GO" id="GO:0005737">
    <property type="term" value="C:cytoplasm"/>
    <property type="evidence" value="ECO:0007669"/>
    <property type="project" value="UniProtKB-SubCell"/>
</dbReference>
<comment type="subcellular location">
    <subcellularLocation>
        <location evidence="1">Cytoplasm</location>
    </subcellularLocation>
</comment>
<evidence type="ECO:0000259" key="12">
    <source>
        <dbReference type="Pfam" id="PF00725"/>
    </source>
</evidence>
<dbReference type="GO" id="GO:0070403">
    <property type="term" value="F:NAD+ binding"/>
    <property type="evidence" value="ECO:0007669"/>
    <property type="project" value="InterPro"/>
</dbReference>
<feature type="domain" description="3-hydroxyacyl-CoA dehydrogenase C-terminal" evidence="12">
    <location>
        <begin position="194"/>
        <end position="292"/>
    </location>
</feature>
<evidence type="ECO:0000256" key="9">
    <source>
        <dbReference type="ARBA" id="ARBA00042709"/>
    </source>
</evidence>
<evidence type="ECO:0000259" key="13">
    <source>
        <dbReference type="Pfam" id="PF02737"/>
    </source>
</evidence>
<dbReference type="PIRSF" id="PIRSF000105">
    <property type="entry name" value="HCDH"/>
    <property type="match status" value="1"/>
</dbReference>
<dbReference type="SUPFAM" id="SSF48179">
    <property type="entry name" value="6-phosphogluconate dehydrogenase C-terminal domain-like"/>
    <property type="match status" value="1"/>
</dbReference>
<comment type="similarity">
    <text evidence="2">Belongs to the 3-hydroxyacyl-CoA dehydrogenase family.</text>
</comment>
<evidence type="ECO:0000256" key="2">
    <source>
        <dbReference type="ARBA" id="ARBA00009463"/>
    </source>
</evidence>
<keyword evidence="6" id="KW-0560">Oxidoreductase</keyword>
<dbReference type="GO" id="GO:0006631">
    <property type="term" value="P:fatty acid metabolic process"/>
    <property type="evidence" value="ECO:0007669"/>
    <property type="project" value="InterPro"/>
</dbReference>
<evidence type="ECO:0000313" key="15">
    <source>
        <dbReference type="Proteomes" id="UP000324104"/>
    </source>
</evidence>
<gene>
    <name evidence="14" type="ORF">FYC77_07300</name>
</gene>
<comment type="subunit">
    <text evidence="3">Homodimer.</text>
</comment>
<dbReference type="InterPro" id="IPR008927">
    <property type="entry name" value="6-PGluconate_DH-like_C_sf"/>
</dbReference>
<comment type="caution">
    <text evidence="14">The sequence shown here is derived from an EMBL/GenBank/DDBJ whole genome shotgun (WGS) entry which is preliminary data.</text>
</comment>
<dbReference type="Pfam" id="PF02737">
    <property type="entry name" value="3HCDH_N"/>
    <property type="match status" value="1"/>
</dbReference>
<keyword evidence="7 11" id="KW-0520">NAD</keyword>
<dbReference type="Proteomes" id="UP000324104">
    <property type="component" value="Unassembled WGS sequence"/>
</dbReference>
<feature type="site" description="Important for catalytic activity" evidence="10">
    <location>
        <position position="148"/>
    </location>
</feature>
<dbReference type="Pfam" id="PF00725">
    <property type="entry name" value="3HCDH"/>
    <property type="match status" value="1"/>
</dbReference>
<protein>
    <recommendedName>
        <fullName evidence="9">L-gulonate 3-dehydrogenase</fullName>
        <ecNumber evidence="8">1.1.1.45</ecNumber>
    </recommendedName>
    <alternativeName>
        <fullName evidence="9">L-gulonate 3-dehydrogenase</fullName>
    </alternativeName>
</protein>